<evidence type="ECO:0000313" key="5">
    <source>
        <dbReference type="EMBL" id="KAH7079550.1"/>
    </source>
</evidence>
<organism evidence="5 6">
    <name type="scientific">Paraphoma chrysanthemicola</name>
    <dbReference type="NCBI Taxonomy" id="798071"/>
    <lineage>
        <taxon>Eukaryota</taxon>
        <taxon>Fungi</taxon>
        <taxon>Dikarya</taxon>
        <taxon>Ascomycota</taxon>
        <taxon>Pezizomycotina</taxon>
        <taxon>Dothideomycetes</taxon>
        <taxon>Pleosporomycetidae</taxon>
        <taxon>Pleosporales</taxon>
        <taxon>Pleosporineae</taxon>
        <taxon>Phaeosphaeriaceae</taxon>
        <taxon>Paraphoma</taxon>
    </lineage>
</organism>
<keyword evidence="3" id="KW-0560">Oxidoreductase</keyword>
<name>A0A8K0R0S7_9PLEO</name>
<evidence type="ECO:0000256" key="1">
    <source>
        <dbReference type="ARBA" id="ARBA00005725"/>
    </source>
</evidence>
<sequence>MTESKGRKIAMVGATGAVGEPTLAALLESKLHTITAISRTESNATFPSNVHVKKGDYADVSFLASALQGHDVLIMQLSMDPKAMESQFTFIKAAAIAGVPWILPTEFGSDPLSSLAKDFPVMSTKKKYRDMIEEKGLSWIAVVNGPWFEWTLARGMFFIDVPERKATINDVGETKFSASTFPQVGRGVTALLSLPDEKLKLFRNRPVYLQSFLTSQSEVLDSLIRSTGTKETDWEVKIRDPEETIRASRDAVAAGDPSAIVGEFLTAHMQDGRGGNYEEKAIRDAEVLGLIEERLDDVVRRYVDDLTFSNGE</sequence>
<proteinExistence type="inferred from homology"/>
<keyword evidence="2" id="KW-0521">NADP</keyword>
<comment type="similarity">
    <text evidence="1">Belongs to the NmrA-type oxidoreductase family. Isoflavone reductase subfamily.</text>
</comment>
<dbReference type="PANTHER" id="PTHR47706">
    <property type="entry name" value="NMRA-LIKE FAMILY PROTEIN"/>
    <property type="match status" value="1"/>
</dbReference>
<dbReference type="SUPFAM" id="SSF51735">
    <property type="entry name" value="NAD(P)-binding Rossmann-fold domains"/>
    <property type="match status" value="1"/>
</dbReference>
<dbReference type="InterPro" id="IPR036291">
    <property type="entry name" value="NAD(P)-bd_dom_sf"/>
</dbReference>
<dbReference type="Gene3D" id="3.40.50.720">
    <property type="entry name" value="NAD(P)-binding Rossmann-like Domain"/>
    <property type="match status" value="1"/>
</dbReference>
<dbReference type="Pfam" id="PF13460">
    <property type="entry name" value="NAD_binding_10"/>
    <property type="match status" value="1"/>
</dbReference>
<dbReference type="AlphaFoldDB" id="A0A8K0R0S7"/>
<evidence type="ECO:0000313" key="6">
    <source>
        <dbReference type="Proteomes" id="UP000813461"/>
    </source>
</evidence>
<dbReference type="PANTHER" id="PTHR47706:SF7">
    <property type="entry name" value="CIPA-LIKE, PUTATIVE (AFU_ORTHOLOGUE AFUA_1G01630)-RELATED"/>
    <property type="match status" value="1"/>
</dbReference>
<accession>A0A8K0R0S7</accession>
<dbReference type="EMBL" id="JAGMVJ010000016">
    <property type="protein sequence ID" value="KAH7079550.1"/>
    <property type="molecule type" value="Genomic_DNA"/>
</dbReference>
<evidence type="ECO:0000256" key="3">
    <source>
        <dbReference type="ARBA" id="ARBA00023002"/>
    </source>
</evidence>
<evidence type="ECO:0000259" key="4">
    <source>
        <dbReference type="Pfam" id="PF13460"/>
    </source>
</evidence>
<keyword evidence="6" id="KW-1185">Reference proteome</keyword>
<reference evidence="5" key="1">
    <citation type="journal article" date="2021" name="Nat. Commun.">
        <title>Genetic determinants of endophytism in the Arabidopsis root mycobiome.</title>
        <authorList>
            <person name="Mesny F."/>
            <person name="Miyauchi S."/>
            <person name="Thiergart T."/>
            <person name="Pickel B."/>
            <person name="Atanasova L."/>
            <person name="Karlsson M."/>
            <person name="Huettel B."/>
            <person name="Barry K.W."/>
            <person name="Haridas S."/>
            <person name="Chen C."/>
            <person name="Bauer D."/>
            <person name="Andreopoulos W."/>
            <person name="Pangilinan J."/>
            <person name="LaButti K."/>
            <person name="Riley R."/>
            <person name="Lipzen A."/>
            <person name="Clum A."/>
            <person name="Drula E."/>
            <person name="Henrissat B."/>
            <person name="Kohler A."/>
            <person name="Grigoriev I.V."/>
            <person name="Martin F.M."/>
            <person name="Hacquard S."/>
        </authorList>
    </citation>
    <scope>NUCLEOTIDE SEQUENCE</scope>
    <source>
        <strain evidence="5">MPI-SDFR-AT-0120</strain>
    </source>
</reference>
<gene>
    <name evidence="5" type="ORF">FB567DRAFT_532883</name>
</gene>
<dbReference type="Proteomes" id="UP000813461">
    <property type="component" value="Unassembled WGS sequence"/>
</dbReference>
<dbReference type="InterPro" id="IPR016040">
    <property type="entry name" value="NAD(P)-bd_dom"/>
</dbReference>
<comment type="caution">
    <text evidence="5">The sequence shown here is derived from an EMBL/GenBank/DDBJ whole genome shotgun (WGS) entry which is preliminary data.</text>
</comment>
<feature type="domain" description="NAD(P)-binding" evidence="4">
    <location>
        <begin position="13"/>
        <end position="142"/>
    </location>
</feature>
<dbReference type="InterPro" id="IPR051609">
    <property type="entry name" value="NmrA/Isoflavone_reductase-like"/>
</dbReference>
<dbReference type="OrthoDB" id="419598at2759"/>
<protein>
    <recommendedName>
        <fullName evidence="4">NAD(P)-binding domain-containing protein</fullName>
    </recommendedName>
</protein>
<dbReference type="InterPro" id="IPR045312">
    <property type="entry name" value="PCBER-like"/>
</dbReference>
<dbReference type="CDD" id="cd05259">
    <property type="entry name" value="PCBER_SDR_a"/>
    <property type="match status" value="1"/>
</dbReference>
<dbReference type="GO" id="GO:0016491">
    <property type="term" value="F:oxidoreductase activity"/>
    <property type="evidence" value="ECO:0007669"/>
    <property type="project" value="UniProtKB-KW"/>
</dbReference>
<evidence type="ECO:0000256" key="2">
    <source>
        <dbReference type="ARBA" id="ARBA00022857"/>
    </source>
</evidence>